<dbReference type="Proteomes" id="UP000009183">
    <property type="component" value="Chromosome 13"/>
</dbReference>
<gene>
    <name evidence="1" type="ordered locus">VIT_13s0064g00770</name>
</gene>
<dbReference type="HOGENOM" id="CLU_198590_0_0_1"/>
<name>D7T320_VITVI</name>
<accession>D7T320</accession>
<sequence>MVVGVKGINNRLSPIRLNRVLPASTLIAPSPMPGMMSSIMRFSNPNFKPSILSTMKIKEEEEKLFLFNPTVTSFKVY</sequence>
<protein>
    <submittedName>
        <fullName evidence="1">Uncharacterized protein</fullName>
    </submittedName>
</protein>
<dbReference type="AlphaFoldDB" id="D7T320"/>
<evidence type="ECO:0000313" key="2">
    <source>
        <dbReference type="Proteomes" id="UP000009183"/>
    </source>
</evidence>
<dbReference type="EMBL" id="FN595509">
    <property type="protein sequence ID" value="CBI24901.3"/>
    <property type="molecule type" value="Genomic_DNA"/>
</dbReference>
<dbReference type="InParanoid" id="D7T320"/>
<evidence type="ECO:0000313" key="1">
    <source>
        <dbReference type="EMBL" id="CBI24901.3"/>
    </source>
</evidence>
<proteinExistence type="predicted"/>
<dbReference type="PaxDb" id="29760-VIT_13s0064g00770.t01"/>
<organism evidence="1 2">
    <name type="scientific">Vitis vinifera</name>
    <name type="common">Grape</name>
    <dbReference type="NCBI Taxonomy" id="29760"/>
    <lineage>
        <taxon>Eukaryota</taxon>
        <taxon>Viridiplantae</taxon>
        <taxon>Streptophyta</taxon>
        <taxon>Embryophyta</taxon>
        <taxon>Tracheophyta</taxon>
        <taxon>Spermatophyta</taxon>
        <taxon>Magnoliopsida</taxon>
        <taxon>eudicotyledons</taxon>
        <taxon>Gunneridae</taxon>
        <taxon>Pentapetalae</taxon>
        <taxon>rosids</taxon>
        <taxon>Vitales</taxon>
        <taxon>Vitaceae</taxon>
        <taxon>Viteae</taxon>
        <taxon>Vitis</taxon>
    </lineage>
</organism>
<reference evidence="2" key="1">
    <citation type="journal article" date="2007" name="Nature">
        <title>The grapevine genome sequence suggests ancestral hexaploidization in major angiosperm phyla.</title>
        <authorList>
            <consortium name="The French-Italian Public Consortium for Grapevine Genome Characterization."/>
            <person name="Jaillon O."/>
            <person name="Aury J.-M."/>
            <person name="Noel B."/>
            <person name="Policriti A."/>
            <person name="Clepet C."/>
            <person name="Casagrande A."/>
            <person name="Choisne N."/>
            <person name="Aubourg S."/>
            <person name="Vitulo N."/>
            <person name="Jubin C."/>
            <person name="Vezzi A."/>
            <person name="Legeai F."/>
            <person name="Hugueney P."/>
            <person name="Dasilva C."/>
            <person name="Horner D."/>
            <person name="Mica E."/>
            <person name="Jublot D."/>
            <person name="Poulain J."/>
            <person name="Bruyere C."/>
            <person name="Billault A."/>
            <person name="Segurens B."/>
            <person name="Gouyvenoux M."/>
            <person name="Ugarte E."/>
            <person name="Cattonaro F."/>
            <person name="Anthouard V."/>
            <person name="Vico V."/>
            <person name="Del Fabbro C."/>
            <person name="Alaux M."/>
            <person name="Di Gaspero G."/>
            <person name="Dumas V."/>
            <person name="Felice N."/>
            <person name="Paillard S."/>
            <person name="Juman I."/>
            <person name="Moroldo M."/>
            <person name="Scalabrin S."/>
            <person name="Canaguier A."/>
            <person name="Le Clainche I."/>
            <person name="Malacrida G."/>
            <person name="Durand E."/>
            <person name="Pesole G."/>
            <person name="Laucou V."/>
            <person name="Chatelet P."/>
            <person name="Merdinoglu D."/>
            <person name="Delledonne M."/>
            <person name="Pezzotti M."/>
            <person name="Lecharny A."/>
            <person name="Scarpelli C."/>
            <person name="Artiguenave F."/>
            <person name="Pe M.E."/>
            <person name="Valle G."/>
            <person name="Morgante M."/>
            <person name="Caboche M."/>
            <person name="Adam-Blondon A.-F."/>
            <person name="Weissenbach J."/>
            <person name="Quetier F."/>
            <person name="Wincker P."/>
        </authorList>
    </citation>
    <scope>NUCLEOTIDE SEQUENCE [LARGE SCALE GENOMIC DNA]</scope>
    <source>
        <strain evidence="2">cv. Pinot noir / PN40024</strain>
    </source>
</reference>
<keyword evidence="2" id="KW-1185">Reference proteome</keyword>